<name>A0ABR7F1K5_9FIRM</name>
<gene>
    <name evidence="6" type="ORF">H8S00_05820</name>
</gene>
<dbReference type="EMBL" id="JACOOZ010000003">
    <property type="protein sequence ID" value="MBC5667498.1"/>
    <property type="molecule type" value="Genomic_DNA"/>
</dbReference>
<reference evidence="6 7" key="1">
    <citation type="submission" date="2020-08" db="EMBL/GenBank/DDBJ databases">
        <title>Genome public.</title>
        <authorList>
            <person name="Liu C."/>
            <person name="Sun Q."/>
        </authorList>
    </citation>
    <scope>NUCLEOTIDE SEQUENCE [LARGE SCALE GENOMIC DNA]</scope>
    <source>
        <strain evidence="6 7">BX4</strain>
    </source>
</reference>
<dbReference type="InterPro" id="IPR027417">
    <property type="entry name" value="P-loop_NTPase"/>
</dbReference>
<proteinExistence type="inferred from homology"/>
<keyword evidence="3" id="KW-0547">Nucleotide-binding</keyword>
<evidence type="ECO:0000256" key="3">
    <source>
        <dbReference type="ARBA" id="ARBA00022741"/>
    </source>
</evidence>
<dbReference type="PANTHER" id="PTHR43335:SF4">
    <property type="entry name" value="ABC TRANSPORTER, ATP-BINDING PROTEIN"/>
    <property type="match status" value="1"/>
</dbReference>
<dbReference type="PROSITE" id="PS50893">
    <property type="entry name" value="ABC_TRANSPORTER_2"/>
    <property type="match status" value="1"/>
</dbReference>
<protein>
    <submittedName>
        <fullName evidence="6">ABC transporter ATP-binding protein</fullName>
    </submittedName>
</protein>
<dbReference type="RefSeq" id="WP_186840256.1">
    <property type="nucleotide sequence ID" value="NZ_JACOOZ010000003.1"/>
</dbReference>
<evidence type="ECO:0000259" key="5">
    <source>
        <dbReference type="PROSITE" id="PS50893"/>
    </source>
</evidence>
<dbReference type="Pfam" id="PF00005">
    <property type="entry name" value="ABC_tran"/>
    <property type="match status" value="1"/>
</dbReference>
<dbReference type="Gene3D" id="3.40.50.300">
    <property type="entry name" value="P-loop containing nucleotide triphosphate hydrolases"/>
    <property type="match status" value="1"/>
</dbReference>
<evidence type="ECO:0000313" key="7">
    <source>
        <dbReference type="Proteomes" id="UP000597877"/>
    </source>
</evidence>
<organism evidence="6 7">
    <name type="scientific">Eubacterium segne</name>
    <dbReference type="NCBI Taxonomy" id="2763045"/>
    <lineage>
        <taxon>Bacteria</taxon>
        <taxon>Bacillati</taxon>
        <taxon>Bacillota</taxon>
        <taxon>Clostridia</taxon>
        <taxon>Eubacteriales</taxon>
        <taxon>Eubacteriaceae</taxon>
        <taxon>Eubacterium</taxon>
    </lineage>
</organism>
<evidence type="ECO:0000256" key="2">
    <source>
        <dbReference type="ARBA" id="ARBA00022448"/>
    </source>
</evidence>
<dbReference type="CDD" id="cd03230">
    <property type="entry name" value="ABC_DR_subfamily_A"/>
    <property type="match status" value="1"/>
</dbReference>
<dbReference type="SMART" id="SM00382">
    <property type="entry name" value="AAA"/>
    <property type="match status" value="1"/>
</dbReference>
<sequence length="353" mass="39803">MSVIEIENLVKKYGDNLAVDNLNLKIEKGRVYGFLGPNGAGKSTTMNIITGYIGATSGTVKIDGRDIFKEPEQAKKCVGYLPEMPPLYQDMTVREYLKFVAELKKIPKCKREKNIEDALNMTKTDQVENRLIRNLSKGYKQRVGIAQALIGMPEVIILDEPTVGLDPKQIIEIRQLIKQLGKKHTVILSSHILSEISEVCDYIYIISRGCLVAAGSEKELVDQMAGKNVLEMEIKGNKDAVTAMMGTVSDVGKYEMTKSDKSDNVNLTIISDRENDVREKIFYACANSRLPILKMDFKHKTLEDLFIELTKDYAAPEKKKRRIGKSKAKKELQEDIDKEVEALNEISHKEENK</sequence>
<dbReference type="SUPFAM" id="SSF52540">
    <property type="entry name" value="P-loop containing nucleoside triphosphate hydrolases"/>
    <property type="match status" value="1"/>
</dbReference>
<evidence type="ECO:0000256" key="1">
    <source>
        <dbReference type="ARBA" id="ARBA00005417"/>
    </source>
</evidence>
<keyword evidence="2" id="KW-0813">Transport</keyword>
<evidence type="ECO:0000313" key="6">
    <source>
        <dbReference type="EMBL" id="MBC5667498.1"/>
    </source>
</evidence>
<dbReference type="Proteomes" id="UP000597877">
    <property type="component" value="Unassembled WGS sequence"/>
</dbReference>
<dbReference type="PANTHER" id="PTHR43335">
    <property type="entry name" value="ABC TRANSPORTER, ATP-BINDING PROTEIN"/>
    <property type="match status" value="1"/>
</dbReference>
<accession>A0ABR7F1K5</accession>
<keyword evidence="7" id="KW-1185">Reference proteome</keyword>
<evidence type="ECO:0000256" key="4">
    <source>
        <dbReference type="ARBA" id="ARBA00022840"/>
    </source>
</evidence>
<dbReference type="GO" id="GO:0005524">
    <property type="term" value="F:ATP binding"/>
    <property type="evidence" value="ECO:0007669"/>
    <property type="project" value="UniProtKB-KW"/>
</dbReference>
<keyword evidence="4 6" id="KW-0067">ATP-binding</keyword>
<comment type="similarity">
    <text evidence="1">Belongs to the ABC transporter superfamily.</text>
</comment>
<comment type="caution">
    <text evidence="6">The sequence shown here is derived from an EMBL/GenBank/DDBJ whole genome shotgun (WGS) entry which is preliminary data.</text>
</comment>
<feature type="domain" description="ABC transporter" evidence="5">
    <location>
        <begin position="4"/>
        <end position="233"/>
    </location>
</feature>
<dbReference type="InterPro" id="IPR003439">
    <property type="entry name" value="ABC_transporter-like_ATP-bd"/>
</dbReference>
<dbReference type="InterPro" id="IPR003593">
    <property type="entry name" value="AAA+_ATPase"/>
</dbReference>